<evidence type="ECO:0000256" key="1">
    <source>
        <dbReference type="ARBA" id="ARBA00022729"/>
    </source>
</evidence>
<dbReference type="InterPro" id="IPR018389">
    <property type="entry name" value="DctP_fam"/>
</dbReference>
<evidence type="ECO:0000313" key="3">
    <source>
        <dbReference type="EMBL" id="APT90938.1"/>
    </source>
</evidence>
<dbReference type="GO" id="GO:0055085">
    <property type="term" value="P:transmembrane transport"/>
    <property type="evidence" value="ECO:0007669"/>
    <property type="project" value="InterPro"/>
</dbReference>
<dbReference type="STRING" id="1437874.CSPHI_07690"/>
<keyword evidence="4" id="KW-1185">Reference proteome</keyword>
<dbReference type="NCBIfam" id="NF037995">
    <property type="entry name" value="TRAP_S1"/>
    <property type="match status" value="1"/>
</dbReference>
<protein>
    <submittedName>
        <fullName evidence="3">ABC transporter substrate-binding protein</fullName>
    </submittedName>
</protein>
<reference evidence="3 4" key="1">
    <citation type="submission" date="2014-08" db="EMBL/GenBank/DDBJ databases">
        <title>Complete genome sequence of Corynebacterium sphenisci CECT 5990(T) (=DSM 44792(T)), isolated from healthy wild penguins.</title>
        <authorList>
            <person name="Ruckert C."/>
            <person name="Albersmeier A."/>
            <person name="Winkler A."/>
            <person name="Kalinowski J."/>
        </authorList>
    </citation>
    <scope>NUCLEOTIDE SEQUENCE [LARGE SCALE GENOMIC DNA]</scope>
    <source>
        <strain evidence="3 4">DSM 44792</strain>
    </source>
</reference>
<accession>A0A1L7CYM4</accession>
<dbReference type="Proteomes" id="UP000185469">
    <property type="component" value="Chromosome"/>
</dbReference>
<dbReference type="AlphaFoldDB" id="A0A1L7CYM4"/>
<evidence type="ECO:0000256" key="2">
    <source>
        <dbReference type="SAM" id="SignalP"/>
    </source>
</evidence>
<name>A0A1L7CYM4_9CORY</name>
<proteinExistence type="predicted"/>
<dbReference type="OrthoDB" id="9815946at2"/>
<keyword evidence="1 2" id="KW-0732">Signal</keyword>
<dbReference type="EMBL" id="CP009248">
    <property type="protein sequence ID" value="APT90938.1"/>
    <property type="molecule type" value="Genomic_DNA"/>
</dbReference>
<feature type="chain" id="PRO_5039144388" evidence="2">
    <location>
        <begin position="36"/>
        <end position="363"/>
    </location>
</feature>
<dbReference type="PROSITE" id="PS51257">
    <property type="entry name" value="PROKAR_LIPOPROTEIN"/>
    <property type="match status" value="1"/>
</dbReference>
<organism evidence="3 4">
    <name type="scientific">Corynebacterium sphenisci DSM 44792</name>
    <dbReference type="NCBI Taxonomy" id="1437874"/>
    <lineage>
        <taxon>Bacteria</taxon>
        <taxon>Bacillati</taxon>
        <taxon>Actinomycetota</taxon>
        <taxon>Actinomycetes</taxon>
        <taxon>Mycobacteriales</taxon>
        <taxon>Corynebacteriaceae</taxon>
        <taxon>Corynebacterium</taxon>
    </lineage>
</organism>
<dbReference type="Gene3D" id="3.40.190.170">
    <property type="entry name" value="Bacterial extracellular solute-binding protein, family 7"/>
    <property type="match status" value="1"/>
</dbReference>
<gene>
    <name evidence="3" type="ORF">CSPHI_07690</name>
</gene>
<dbReference type="CDD" id="cd13601">
    <property type="entry name" value="PBP2_TRAP_DctP1_3_4_like"/>
    <property type="match status" value="1"/>
</dbReference>
<dbReference type="InterPro" id="IPR038404">
    <property type="entry name" value="TRAP_DctP_sf"/>
</dbReference>
<evidence type="ECO:0000313" key="4">
    <source>
        <dbReference type="Proteomes" id="UP000185469"/>
    </source>
</evidence>
<dbReference type="Pfam" id="PF03480">
    <property type="entry name" value="DctP"/>
    <property type="match status" value="1"/>
</dbReference>
<sequence>MGGDRRGGASARRAVAAALAAAALGLAGCAGGAGAGARGERTLVMGDNFSLTHPMGRGGTEGFVEGLRARGGEVGLEVEYYASGQLGKQWDMPTMARTGVADIAVVSPSYVASEMPLSSVGDLPGLVADSCQAGYALRELLGEGGVLYEEEFRPLGLHPLWVGVIPAYEAMAADIEIAVPEDLRGSVQRSTGGAQDRIVEAIGAAGVAMPIGDLYEALTRGTVEGTVASPVSITPYGLEEVIWHSTKGANLGSFTSVYVMNEDTWRGLDEAQRELVGELADEAQQGVCEELNRSVDESYAAMAAAGVEFVDVTPDQAKWEALLEPTRREWVRDLESIGRPAGRVLEEFTRALDRNADRAGVAS</sequence>
<feature type="signal peptide" evidence="2">
    <location>
        <begin position="1"/>
        <end position="35"/>
    </location>
</feature>
<dbReference type="KEGG" id="csph:CSPHI_07690"/>
<dbReference type="PANTHER" id="PTHR33376">
    <property type="match status" value="1"/>
</dbReference>
<dbReference type="PANTHER" id="PTHR33376:SF15">
    <property type="entry name" value="BLL6794 PROTEIN"/>
    <property type="match status" value="1"/>
</dbReference>